<protein>
    <submittedName>
        <fullName evidence="2">Membrane protein</fullName>
    </submittedName>
</protein>
<feature type="transmembrane region" description="Helical" evidence="1">
    <location>
        <begin position="58"/>
        <end position="82"/>
    </location>
</feature>
<dbReference type="KEGG" id="pbf:CFX0092_A1222"/>
<gene>
    <name evidence="2" type="ORF">CFX0092_A1222</name>
</gene>
<dbReference type="OrthoDB" id="163172at2"/>
<dbReference type="Pfam" id="PF04020">
    <property type="entry name" value="Phage_holin_4_2"/>
    <property type="match status" value="1"/>
</dbReference>
<organism evidence="2 3">
    <name type="scientific">Candidatus Promineifilum breve</name>
    <dbReference type="NCBI Taxonomy" id="1806508"/>
    <lineage>
        <taxon>Bacteria</taxon>
        <taxon>Bacillati</taxon>
        <taxon>Chloroflexota</taxon>
        <taxon>Ardenticatenia</taxon>
        <taxon>Candidatus Promineifilales</taxon>
        <taxon>Candidatus Promineifilaceae</taxon>
        <taxon>Candidatus Promineifilum</taxon>
    </lineage>
</organism>
<keyword evidence="3" id="KW-1185">Reference proteome</keyword>
<feature type="transmembrane region" description="Helical" evidence="1">
    <location>
        <begin position="94"/>
        <end position="116"/>
    </location>
</feature>
<dbReference type="RefSeq" id="WP_095042638.1">
    <property type="nucleotide sequence ID" value="NZ_LN890655.1"/>
</dbReference>
<reference evidence="2" key="1">
    <citation type="submission" date="2016-01" db="EMBL/GenBank/DDBJ databases">
        <authorList>
            <person name="Mcilroy J.S."/>
            <person name="Karst M S."/>
            <person name="Albertsen M."/>
        </authorList>
    </citation>
    <scope>NUCLEOTIDE SEQUENCE</scope>
    <source>
        <strain evidence="2">Cfx-K</strain>
    </source>
</reference>
<dbReference type="Proteomes" id="UP000215027">
    <property type="component" value="Chromosome I"/>
</dbReference>
<dbReference type="PANTHER" id="PTHR37309:SF1">
    <property type="entry name" value="SLR0284 PROTEIN"/>
    <property type="match status" value="1"/>
</dbReference>
<dbReference type="PANTHER" id="PTHR37309">
    <property type="entry name" value="SLR0284 PROTEIN"/>
    <property type="match status" value="1"/>
</dbReference>
<keyword evidence="1" id="KW-0812">Transmembrane</keyword>
<name>A0A160T3I3_9CHLR</name>
<dbReference type="InterPro" id="IPR007165">
    <property type="entry name" value="Phage_holin_4_2"/>
</dbReference>
<dbReference type="AlphaFoldDB" id="A0A160T3I3"/>
<keyword evidence="1" id="KW-0472">Membrane</keyword>
<feature type="transmembrane region" description="Helical" evidence="1">
    <location>
        <begin position="29"/>
        <end position="46"/>
    </location>
</feature>
<proteinExistence type="predicted"/>
<evidence type="ECO:0000256" key="1">
    <source>
        <dbReference type="SAM" id="Phobius"/>
    </source>
</evidence>
<evidence type="ECO:0000313" key="3">
    <source>
        <dbReference type="Proteomes" id="UP000215027"/>
    </source>
</evidence>
<keyword evidence="1" id="KW-1133">Transmembrane helix</keyword>
<sequence>MRFLIRVLINAVALGLTFWLVDLCWDGQLLPLLIIALIFGFVNALIRPLVTILTCPLVILTLGLFLVVINGLMLWVTIWLSRAIGIGFTCMPEFFWNLIIGAIVLSIISGVATALIKDDRENR</sequence>
<accession>A0A160T3I3</accession>
<dbReference type="EMBL" id="LN890655">
    <property type="protein sequence ID" value="CUS03100.2"/>
    <property type="molecule type" value="Genomic_DNA"/>
</dbReference>
<evidence type="ECO:0000313" key="2">
    <source>
        <dbReference type="EMBL" id="CUS03100.2"/>
    </source>
</evidence>
<feature type="transmembrane region" description="Helical" evidence="1">
    <location>
        <begin position="7"/>
        <end position="23"/>
    </location>
</feature>